<dbReference type="Proteomes" id="UP000321058">
    <property type="component" value="Unassembled WGS sequence"/>
</dbReference>
<gene>
    <name evidence="4" type="ORF">RSO01_49590</name>
</gene>
<dbReference type="Pfam" id="PF00043">
    <property type="entry name" value="GST_C"/>
    <property type="match status" value="1"/>
</dbReference>
<dbReference type="SFLD" id="SFLDS00019">
    <property type="entry name" value="Glutathione_Transferase_(cytos"/>
    <property type="match status" value="1"/>
</dbReference>
<dbReference type="PANTHER" id="PTHR44051:SF8">
    <property type="entry name" value="GLUTATHIONE S-TRANSFERASE GSTA"/>
    <property type="match status" value="1"/>
</dbReference>
<proteinExistence type="inferred from homology"/>
<dbReference type="GO" id="GO:0016740">
    <property type="term" value="F:transferase activity"/>
    <property type="evidence" value="ECO:0007669"/>
    <property type="project" value="UniProtKB-KW"/>
</dbReference>
<dbReference type="PANTHER" id="PTHR44051">
    <property type="entry name" value="GLUTATHIONE S-TRANSFERASE-RELATED"/>
    <property type="match status" value="1"/>
</dbReference>
<evidence type="ECO:0000313" key="4">
    <source>
        <dbReference type="EMBL" id="GEP57793.1"/>
    </source>
</evidence>
<organism evidence="4 5">
    <name type="scientific">Reyranella soli</name>
    <dbReference type="NCBI Taxonomy" id="1230389"/>
    <lineage>
        <taxon>Bacteria</taxon>
        <taxon>Pseudomonadati</taxon>
        <taxon>Pseudomonadota</taxon>
        <taxon>Alphaproteobacteria</taxon>
        <taxon>Hyphomicrobiales</taxon>
        <taxon>Reyranellaceae</taxon>
        <taxon>Reyranella</taxon>
    </lineage>
</organism>
<name>A0A512NFR5_9HYPH</name>
<feature type="domain" description="GST C-terminal" evidence="3">
    <location>
        <begin position="88"/>
        <end position="210"/>
    </location>
</feature>
<evidence type="ECO:0000259" key="3">
    <source>
        <dbReference type="PROSITE" id="PS50405"/>
    </source>
</evidence>
<dbReference type="InterPro" id="IPR036282">
    <property type="entry name" value="Glutathione-S-Trfase_C_sf"/>
</dbReference>
<dbReference type="InterPro" id="IPR004046">
    <property type="entry name" value="GST_C"/>
</dbReference>
<keyword evidence="5" id="KW-1185">Reference proteome</keyword>
<dbReference type="Gene3D" id="1.20.1050.10">
    <property type="match status" value="1"/>
</dbReference>
<dbReference type="RefSeq" id="WP_147152418.1">
    <property type="nucleotide sequence ID" value="NZ_BKAJ01000088.1"/>
</dbReference>
<dbReference type="SFLD" id="SFLDG00358">
    <property type="entry name" value="Main_(cytGST)"/>
    <property type="match status" value="1"/>
</dbReference>
<feature type="domain" description="GST N-terminal" evidence="2">
    <location>
        <begin position="4"/>
        <end position="85"/>
    </location>
</feature>
<protein>
    <submittedName>
        <fullName evidence="4">Glutathione S-transferase</fullName>
    </submittedName>
</protein>
<comment type="similarity">
    <text evidence="1">Belongs to the GST superfamily.</text>
</comment>
<dbReference type="InterPro" id="IPR040079">
    <property type="entry name" value="Glutathione_S-Trfase"/>
</dbReference>
<accession>A0A512NFR5</accession>
<dbReference type="SUPFAM" id="SSF52833">
    <property type="entry name" value="Thioredoxin-like"/>
    <property type="match status" value="1"/>
</dbReference>
<dbReference type="CDD" id="cd00570">
    <property type="entry name" value="GST_N_family"/>
    <property type="match status" value="1"/>
</dbReference>
<dbReference type="PROSITE" id="PS50404">
    <property type="entry name" value="GST_NTER"/>
    <property type="match status" value="1"/>
</dbReference>
<dbReference type="PROSITE" id="PS50405">
    <property type="entry name" value="GST_CTER"/>
    <property type="match status" value="1"/>
</dbReference>
<evidence type="ECO:0000259" key="2">
    <source>
        <dbReference type="PROSITE" id="PS50404"/>
    </source>
</evidence>
<dbReference type="InterPro" id="IPR036249">
    <property type="entry name" value="Thioredoxin-like_sf"/>
</dbReference>
<dbReference type="Gene3D" id="3.40.30.10">
    <property type="entry name" value="Glutaredoxin"/>
    <property type="match status" value="1"/>
</dbReference>
<dbReference type="InterPro" id="IPR004045">
    <property type="entry name" value="Glutathione_S-Trfase_N"/>
</dbReference>
<sequence>MTADRLILHGSFTSSSSYKPMLFLALSGLPFSFRTVNLKNGVQKEASHLAINRYGQVPVLRHGDLTLVMSNVILDYLARTTGHFEPKTEQHRWQAREWLSWENDAITNVARVRHFARFRPDVSQDIVRFFRPLAEAALDFADKSLQGREWLVGDSCSIADIGCWGRMVFAAEGGLSLDARPNLAAWRDRLMAMPGFALPYDLIPKKDAEFAGAAPR</sequence>
<comment type="caution">
    <text evidence="4">The sequence shown here is derived from an EMBL/GenBank/DDBJ whole genome shotgun (WGS) entry which is preliminary data.</text>
</comment>
<dbReference type="OrthoDB" id="9810080at2"/>
<dbReference type="EMBL" id="BKAJ01000088">
    <property type="protein sequence ID" value="GEP57793.1"/>
    <property type="molecule type" value="Genomic_DNA"/>
</dbReference>
<keyword evidence="4" id="KW-0808">Transferase</keyword>
<dbReference type="AlphaFoldDB" id="A0A512NFR5"/>
<dbReference type="Pfam" id="PF02798">
    <property type="entry name" value="GST_N"/>
    <property type="match status" value="1"/>
</dbReference>
<dbReference type="SUPFAM" id="SSF47616">
    <property type="entry name" value="GST C-terminal domain-like"/>
    <property type="match status" value="1"/>
</dbReference>
<evidence type="ECO:0000256" key="1">
    <source>
        <dbReference type="RuleBase" id="RU003494"/>
    </source>
</evidence>
<reference evidence="4 5" key="1">
    <citation type="submission" date="2019-07" db="EMBL/GenBank/DDBJ databases">
        <title>Whole genome shotgun sequence of Reyranella soli NBRC 108950.</title>
        <authorList>
            <person name="Hosoyama A."/>
            <person name="Uohara A."/>
            <person name="Ohji S."/>
            <person name="Ichikawa N."/>
        </authorList>
    </citation>
    <scope>NUCLEOTIDE SEQUENCE [LARGE SCALE GENOMIC DNA]</scope>
    <source>
        <strain evidence="4 5">NBRC 108950</strain>
    </source>
</reference>
<evidence type="ECO:0000313" key="5">
    <source>
        <dbReference type="Proteomes" id="UP000321058"/>
    </source>
</evidence>
<dbReference type="InterPro" id="IPR010987">
    <property type="entry name" value="Glutathione-S-Trfase_C-like"/>
</dbReference>